<evidence type="ECO:0000256" key="1">
    <source>
        <dbReference type="SAM" id="Phobius"/>
    </source>
</evidence>
<proteinExistence type="predicted"/>
<name>A0ABR6WUQ4_9FIRM</name>
<organism evidence="2 3">
    <name type="scientific">Acetobacterium fimetarium</name>
    <dbReference type="NCBI Taxonomy" id="52691"/>
    <lineage>
        <taxon>Bacteria</taxon>
        <taxon>Bacillati</taxon>
        <taxon>Bacillota</taxon>
        <taxon>Clostridia</taxon>
        <taxon>Eubacteriales</taxon>
        <taxon>Eubacteriaceae</taxon>
        <taxon>Acetobacterium</taxon>
    </lineage>
</organism>
<reference evidence="2 3" key="1">
    <citation type="journal article" date="2020" name="mSystems">
        <title>Defining Genomic and Predicted Metabolic Features of the Acetobacterium Genus.</title>
        <authorList>
            <person name="Ross D.E."/>
            <person name="Marshall C.W."/>
            <person name="Gulliver D."/>
            <person name="May H.D."/>
            <person name="Norman R.S."/>
        </authorList>
    </citation>
    <scope>NUCLEOTIDE SEQUENCE [LARGE SCALE GENOMIC DNA]</scope>
    <source>
        <strain evidence="2 3">DSM 8238</strain>
    </source>
</reference>
<accession>A0ABR6WUQ4</accession>
<keyword evidence="1" id="KW-0812">Transmembrane</keyword>
<dbReference type="RefSeq" id="WP_186842219.1">
    <property type="nucleotide sequence ID" value="NZ_WJBC01000009.1"/>
</dbReference>
<dbReference type="Proteomes" id="UP000603234">
    <property type="component" value="Unassembled WGS sequence"/>
</dbReference>
<keyword evidence="3" id="KW-1185">Reference proteome</keyword>
<gene>
    <name evidence="2" type="ORF">GH808_07800</name>
</gene>
<evidence type="ECO:0000313" key="2">
    <source>
        <dbReference type="EMBL" id="MBC3804332.1"/>
    </source>
</evidence>
<feature type="transmembrane region" description="Helical" evidence="1">
    <location>
        <begin position="63"/>
        <end position="88"/>
    </location>
</feature>
<sequence>MEKDKQFFEAMFKTLDEVSRPTDEQKERIFKTILTDVRQHSDIQPTRSGYSLRKIVADYPWRFAFGAAFVQSSVCTLIFGTSYTHFIMSLLGG</sequence>
<keyword evidence="1" id="KW-1133">Transmembrane helix</keyword>
<evidence type="ECO:0000313" key="3">
    <source>
        <dbReference type="Proteomes" id="UP000603234"/>
    </source>
</evidence>
<keyword evidence="1" id="KW-0472">Membrane</keyword>
<comment type="caution">
    <text evidence="2">The sequence shown here is derived from an EMBL/GenBank/DDBJ whole genome shotgun (WGS) entry which is preliminary data.</text>
</comment>
<dbReference type="EMBL" id="WJBC01000009">
    <property type="protein sequence ID" value="MBC3804332.1"/>
    <property type="molecule type" value="Genomic_DNA"/>
</dbReference>
<protein>
    <submittedName>
        <fullName evidence="2">Uncharacterized protein</fullName>
    </submittedName>
</protein>